<dbReference type="InterPro" id="IPR002477">
    <property type="entry name" value="Peptidoglycan-bd-like"/>
</dbReference>
<dbReference type="Gene3D" id="1.10.101.10">
    <property type="entry name" value="PGBD-like superfamily/PGBD"/>
    <property type="match status" value="1"/>
</dbReference>
<dbReference type="EMBL" id="JAYGHG010000001">
    <property type="protein sequence ID" value="MEA5580037.1"/>
    <property type="molecule type" value="Genomic_DNA"/>
</dbReference>
<comment type="caution">
    <text evidence="2">The sequence shown here is derived from an EMBL/GenBank/DDBJ whole genome shotgun (WGS) entry which is preliminary data.</text>
</comment>
<gene>
    <name evidence="2" type="ORF">VB620_01630</name>
</gene>
<feature type="domain" description="Peptidoglycan binding-like" evidence="1">
    <location>
        <begin position="131"/>
        <end position="185"/>
    </location>
</feature>
<dbReference type="SUPFAM" id="SSF47090">
    <property type="entry name" value="PGBD-like"/>
    <property type="match status" value="1"/>
</dbReference>
<dbReference type="RefSeq" id="WP_323194373.1">
    <property type="nucleotide sequence ID" value="NZ_JAYGHG010000001.1"/>
</dbReference>
<protein>
    <submittedName>
        <fullName evidence="2">Peptidoglycan-binding domain-containing protein</fullName>
    </submittedName>
</protein>
<evidence type="ECO:0000313" key="3">
    <source>
        <dbReference type="Proteomes" id="UP001302120"/>
    </source>
</evidence>
<evidence type="ECO:0000259" key="1">
    <source>
        <dbReference type="Pfam" id="PF01471"/>
    </source>
</evidence>
<dbReference type="Pfam" id="PF01471">
    <property type="entry name" value="PG_binding_1"/>
    <property type="match status" value="1"/>
</dbReference>
<dbReference type="Proteomes" id="UP001302120">
    <property type="component" value="Unassembled WGS sequence"/>
</dbReference>
<name>A0ABU5U955_9CYAN</name>
<proteinExistence type="predicted"/>
<dbReference type="InterPro" id="IPR036366">
    <property type="entry name" value="PGBDSf"/>
</dbReference>
<sequence length="187" mass="20435">MSEIGLLITGILTARQLLPNKLPKQQPFQVENSSERLTKQKLTPLVNNSPITPPEFMPTDAVLTKTFSGSQLGADKLLDKIKNRQLSPVSLTLAKQQPTPNIKQNSMKLAARSPTYTGGRSLPTLRFGSYGTPVRVLQRLLVTNGYAIRVDGAFGPLTETAVKAFQNQRRVGVDGVVGPVTWQKLTI</sequence>
<accession>A0ABU5U955</accession>
<evidence type="ECO:0000313" key="2">
    <source>
        <dbReference type="EMBL" id="MEA5580037.1"/>
    </source>
</evidence>
<dbReference type="InterPro" id="IPR036365">
    <property type="entry name" value="PGBD-like_sf"/>
</dbReference>
<keyword evidence="3" id="KW-1185">Reference proteome</keyword>
<reference evidence="2 3" key="1">
    <citation type="submission" date="2023-12" db="EMBL/GenBank/DDBJ databases">
        <title>Baltic Sea Cyanobacteria.</title>
        <authorList>
            <person name="Delbaje E."/>
            <person name="Fewer D.P."/>
            <person name="Shishido T.K."/>
        </authorList>
    </citation>
    <scope>NUCLEOTIDE SEQUENCE [LARGE SCALE GENOMIC DNA]</scope>
    <source>
        <strain evidence="2 3">UHCC-0300</strain>
    </source>
</reference>
<organism evidence="2 3">
    <name type="scientific">Nodularia harveyana UHCC-0300</name>
    <dbReference type="NCBI Taxonomy" id="2974287"/>
    <lineage>
        <taxon>Bacteria</taxon>
        <taxon>Bacillati</taxon>
        <taxon>Cyanobacteriota</taxon>
        <taxon>Cyanophyceae</taxon>
        <taxon>Nostocales</taxon>
        <taxon>Nodulariaceae</taxon>
        <taxon>Nodularia</taxon>
    </lineage>
</organism>